<protein>
    <submittedName>
        <fullName evidence="3">Sulfurtransferase TusA family protein</fullName>
    </submittedName>
</protein>
<gene>
    <name evidence="3" type="ORF">IAB12_05345</name>
</gene>
<dbReference type="EMBL" id="DXHU01000020">
    <property type="protein sequence ID" value="HIV99180.1"/>
    <property type="molecule type" value="Genomic_DNA"/>
</dbReference>
<feature type="domain" description="UPF0033" evidence="2">
    <location>
        <begin position="3"/>
        <end position="67"/>
    </location>
</feature>
<dbReference type="PANTHER" id="PTHR33279:SF6">
    <property type="entry name" value="SULFUR CARRIER PROTEIN YEDF-RELATED"/>
    <property type="match status" value="1"/>
</dbReference>
<comment type="similarity">
    <text evidence="1">Belongs to the sulfur carrier protein TusA family.</text>
</comment>
<name>A0A9D1TP83_9SPIO</name>
<dbReference type="Proteomes" id="UP000823936">
    <property type="component" value="Unassembled WGS sequence"/>
</dbReference>
<dbReference type="InterPro" id="IPR001455">
    <property type="entry name" value="TusA-like"/>
</dbReference>
<accession>A0A9D1TP83</accession>
<dbReference type="InterPro" id="IPR036868">
    <property type="entry name" value="TusA-like_sf"/>
</dbReference>
<sequence>MNEYNAKGLSCPEPVIMAKKALKENKDGIDILVDNVASKENVKRYAEATGYAVEIKEEGMLWRLMIREQS</sequence>
<evidence type="ECO:0000256" key="1">
    <source>
        <dbReference type="ARBA" id="ARBA00008984"/>
    </source>
</evidence>
<dbReference type="AlphaFoldDB" id="A0A9D1TP83"/>
<comment type="caution">
    <text evidence="3">The sequence shown here is derived from an EMBL/GenBank/DDBJ whole genome shotgun (WGS) entry which is preliminary data.</text>
</comment>
<dbReference type="SUPFAM" id="SSF64307">
    <property type="entry name" value="SirA-like"/>
    <property type="match status" value="1"/>
</dbReference>
<organism evidence="3 4">
    <name type="scientific">Candidatus Ornithospirochaeta avicola</name>
    <dbReference type="NCBI Taxonomy" id="2840896"/>
    <lineage>
        <taxon>Bacteria</taxon>
        <taxon>Pseudomonadati</taxon>
        <taxon>Spirochaetota</taxon>
        <taxon>Spirochaetia</taxon>
        <taxon>Spirochaetales</taxon>
        <taxon>Spirochaetaceae</taxon>
        <taxon>Spirochaetaceae incertae sedis</taxon>
        <taxon>Candidatus Ornithospirochaeta</taxon>
    </lineage>
</organism>
<reference evidence="3" key="2">
    <citation type="submission" date="2021-04" db="EMBL/GenBank/DDBJ databases">
        <authorList>
            <person name="Gilroy R."/>
        </authorList>
    </citation>
    <scope>NUCLEOTIDE SEQUENCE</scope>
    <source>
        <strain evidence="3">Gambia11-129</strain>
    </source>
</reference>
<dbReference type="Gene3D" id="3.30.110.40">
    <property type="entry name" value="TusA-like domain"/>
    <property type="match status" value="1"/>
</dbReference>
<proteinExistence type="inferred from homology"/>
<dbReference type="PANTHER" id="PTHR33279">
    <property type="entry name" value="SULFUR CARRIER PROTEIN YEDF-RELATED"/>
    <property type="match status" value="1"/>
</dbReference>
<evidence type="ECO:0000313" key="4">
    <source>
        <dbReference type="Proteomes" id="UP000823936"/>
    </source>
</evidence>
<evidence type="ECO:0000313" key="3">
    <source>
        <dbReference type="EMBL" id="HIV99180.1"/>
    </source>
</evidence>
<dbReference type="Pfam" id="PF01206">
    <property type="entry name" value="TusA"/>
    <property type="match status" value="1"/>
</dbReference>
<evidence type="ECO:0000259" key="2">
    <source>
        <dbReference type="Pfam" id="PF01206"/>
    </source>
</evidence>
<reference evidence="3" key="1">
    <citation type="journal article" date="2021" name="PeerJ">
        <title>Extensive microbial diversity within the chicken gut microbiome revealed by metagenomics and culture.</title>
        <authorList>
            <person name="Gilroy R."/>
            <person name="Ravi A."/>
            <person name="Getino M."/>
            <person name="Pursley I."/>
            <person name="Horton D.L."/>
            <person name="Alikhan N.F."/>
            <person name="Baker D."/>
            <person name="Gharbi K."/>
            <person name="Hall N."/>
            <person name="Watson M."/>
            <person name="Adriaenssens E.M."/>
            <person name="Foster-Nyarko E."/>
            <person name="Jarju S."/>
            <person name="Secka A."/>
            <person name="Antonio M."/>
            <person name="Oren A."/>
            <person name="Chaudhuri R.R."/>
            <person name="La Ragione R."/>
            <person name="Hildebrand F."/>
            <person name="Pallen M.J."/>
        </authorList>
    </citation>
    <scope>NUCLEOTIDE SEQUENCE</scope>
    <source>
        <strain evidence="3">Gambia11-129</strain>
    </source>
</reference>